<dbReference type="AlphaFoldDB" id="A0A517RM28"/>
<dbReference type="KEGG" id="gaz:Pan241w_50650"/>
<evidence type="ECO:0000313" key="2">
    <source>
        <dbReference type="EMBL" id="QDT44948.1"/>
    </source>
</evidence>
<evidence type="ECO:0000313" key="3">
    <source>
        <dbReference type="Proteomes" id="UP000317171"/>
    </source>
</evidence>
<keyword evidence="1" id="KW-0812">Transmembrane</keyword>
<feature type="transmembrane region" description="Helical" evidence="1">
    <location>
        <begin position="58"/>
        <end position="84"/>
    </location>
</feature>
<dbReference type="OrthoDB" id="280661at2"/>
<accession>A0A517RM28</accession>
<keyword evidence="1" id="KW-1133">Transmembrane helix</keyword>
<feature type="transmembrane region" description="Helical" evidence="1">
    <location>
        <begin position="21"/>
        <end position="46"/>
    </location>
</feature>
<dbReference type="EMBL" id="CP036269">
    <property type="protein sequence ID" value="QDT44948.1"/>
    <property type="molecule type" value="Genomic_DNA"/>
</dbReference>
<dbReference type="RefSeq" id="WP_145220792.1">
    <property type="nucleotide sequence ID" value="NZ_CP036269.1"/>
</dbReference>
<evidence type="ECO:0000256" key="1">
    <source>
        <dbReference type="SAM" id="Phobius"/>
    </source>
</evidence>
<dbReference type="Proteomes" id="UP000317171">
    <property type="component" value="Chromosome"/>
</dbReference>
<gene>
    <name evidence="2" type="ORF">Pan241w_50650</name>
</gene>
<reference evidence="2 3" key="1">
    <citation type="submission" date="2019-02" db="EMBL/GenBank/DDBJ databases">
        <title>Deep-cultivation of Planctomycetes and their phenomic and genomic characterization uncovers novel biology.</title>
        <authorList>
            <person name="Wiegand S."/>
            <person name="Jogler M."/>
            <person name="Boedeker C."/>
            <person name="Pinto D."/>
            <person name="Vollmers J."/>
            <person name="Rivas-Marin E."/>
            <person name="Kohn T."/>
            <person name="Peeters S.H."/>
            <person name="Heuer A."/>
            <person name="Rast P."/>
            <person name="Oberbeckmann S."/>
            <person name="Bunk B."/>
            <person name="Jeske O."/>
            <person name="Meyerdierks A."/>
            <person name="Storesund J.E."/>
            <person name="Kallscheuer N."/>
            <person name="Luecker S."/>
            <person name="Lage O.M."/>
            <person name="Pohl T."/>
            <person name="Merkel B.J."/>
            <person name="Hornburger P."/>
            <person name="Mueller R.-W."/>
            <person name="Bruemmer F."/>
            <person name="Labrenz M."/>
            <person name="Spormann A.M."/>
            <person name="Op den Camp H."/>
            <person name="Overmann J."/>
            <person name="Amann R."/>
            <person name="Jetten M.S.M."/>
            <person name="Mascher T."/>
            <person name="Medema M.H."/>
            <person name="Devos D.P."/>
            <person name="Kaster A.-K."/>
            <person name="Ovreas L."/>
            <person name="Rohde M."/>
            <person name="Galperin M.Y."/>
            <person name="Jogler C."/>
        </authorList>
    </citation>
    <scope>NUCLEOTIDE SEQUENCE [LARGE SCALE GENOMIC DNA]</scope>
    <source>
        <strain evidence="2 3">Pan241w</strain>
    </source>
</reference>
<protein>
    <submittedName>
        <fullName evidence="2">Uncharacterized protein</fullName>
    </submittedName>
</protein>
<keyword evidence="3" id="KW-1185">Reference proteome</keyword>
<name>A0A517RM28_9PLAN</name>
<organism evidence="2 3">
    <name type="scientific">Gimesia alba</name>
    <dbReference type="NCBI Taxonomy" id="2527973"/>
    <lineage>
        <taxon>Bacteria</taxon>
        <taxon>Pseudomonadati</taxon>
        <taxon>Planctomycetota</taxon>
        <taxon>Planctomycetia</taxon>
        <taxon>Planctomycetales</taxon>
        <taxon>Planctomycetaceae</taxon>
        <taxon>Gimesia</taxon>
    </lineage>
</organism>
<sequence length="89" mass="9397">MSAANEIQDGIDDEITTGMKWILTIITAGIGMILGAVVGVYGLYFLCTLMGDGFVQAGWVFLYFTVPAGVLAGGILGGSLPLLFHAKWK</sequence>
<keyword evidence="1" id="KW-0472">Membrane</keyword>
<proteinExistence type="predicted"/>